<proteinExistence type="predicted"/>
<organism evidence="2 3">
    <name type="scientific">Micromonospora jinlongensis</name>
    <dbReference type="NCBI Taxonomy" id="1287877"/>
    <lineage>
        <taxon>Bacteria</taxon>
        <taxon>Bacillati</taxon>
        <taxon>Actinomycetota</taxon>
        <taxon>Actinomycetes</taxon>
        <taxon>Micromonosporales</taxon>
        <taxon>Micromonosporaceae</taxon>
        <taxon>Micromonospora</taxon>
    </lineage>
</organism>
<dbReference type="EMBL" id="JACCHK010000001">
    <property type="protein sequence ID" value="NYH41940.1"/>
    <property type="molecule type" value="Genomic_DNA"/>
</dbReference>
<dbReference type="InterPro" id="IPR011055">
    <property type="entry name" value="Dup_hybrid_motif"/>
</dbReference>
<evidence type="ECO:0000256" key="1">
    <source>
        <dbReference type="SAM" id="SignalP"/>
    </source>
</evidence>
<dbReference type="RefSeq" id="WP_246380754.1">
    <property type="nucleotide sequence ID" value="NZ_JACCHK010000001.1"/>
</dbReference>
<feature type="signal peptide" evidence="1">
    <location>
        <begin position="1"/>
        <end position="30"/>
    </location>
</feature>
<dbReference type="GO" id="GO:0008233">
    <property type="term" value="F:peptidase activity"/>
    <property type="evidence" value="ECO:0007669"/>
    <property type="project" value="UniProtKB-KW"/>
</dbReference>
<keyword evidence="1" id="KW-0732">Signal</keyword>
<keyword evidence="3" id="KW-1185">Reference proteome</keyword>
<sequence>MISTQRWLGTATAMLLAATMVSTVPSGAHAAPAGDVTVAVQNKLLEEAAVAAGQGARAAGLADTRVTVTRRDGRAWAFGTAVLVAPQEEGLYPSGWIFVARHQRGDWQVAFEGEATFTELAAAAPASVVAQQEMAALTAPGTLAANGDFRTGMRLPFTVGQSWTLRGGPHGWSGSPRPFSSIDLQGGDQRVLAVRAGTAYTMCKGWIRVIHDRGYATDYYHLWNNINVDGASVSAGTYLGDTGTDITCGGSASSRHVHLGLRQNSAYVAIATHNLGKWVPREGSTAYEGSALHGSKRVYVGGALYNYGALGFTQGIVDSNGGTSISRRSGPGTGYGVVGSLADGATASIACSSNGTSLTGRWGASTLWNKLTDGTWVPDAYLYTGSASQVNGWC</sequence>
<dbReference type="GO" id="GO:0006508">
    <property type="term" value="P:proteolysis"/>
    <property type="evidence" value="ECO:0007669"/>
    <property type="project" value="UniProtKB-KW"/>
</dbReference>
<protein>
    <submittedName>
        <fullName evidence="2">LasA protease</fullName>
        <ecNumber evidence="2">3.4.24.-</ecNumber>
    </submittedName>
</protein>
<accession>A0A7Y9X0V2</accession>
<dbReference type="SUPFAM" id="SSF51261">
    <property type="entry name" value="Duplicated hybrid motif"/>
    <property type="match status" value="1"/>
</dbReference>
<dbReference type="AlphaFoldDB" id="A0A7Y9X0V2"/>
<dbReference type="Proteomes" id="UP000523545">
    <property type="component" value="Unassembled WGS sequence"/>
</dbReference>
<keyword evidence="2" id="KW-0378">Hydrolase</keyword>
<comment type="caution">
    <text evidence="2">The sequence shown here is derived from an EMBL/GenBank/DDBJ whole genome shotgun (WGS) entry which is preliminary data.</text>
</comment>
<evidence type="ECO:0000313" key="2">
    <source>
        <dbReference type="EMBL" id="NYH41940.1"/>
    </source>
</evidence>
<gene>
    <name evidence="2" type="ORF">HNR22_001667</name>
</gene>
<name>A0A7Y9X0V2_9ACTN</name>
<dbReference type="EC" id="3.4.24.-" evidence="2"/>
<evidence type="ECO:0000313" key="3">
    <source>
        <dbReference type="Proteomes" id="UP000523545"/>
    </source>
</evidence>
<feature type="chain" id="PRO_5030734045" evidence="1">
    <location>
        <begin position="31"/>
        <end position="394"/>
    </location>
</feature>
<keyword evidence="2" id="KW-0645">Protease</keyword>
<reference evidence="2 3" key="1">
    <citation type="submission" date="2020-07" db="EMBL/GenBank/DDBJ databases">
        <title>Sequencing the genomes of 1000 actinobacteria strains.</title>
        <authorList>
            <person name="Klenk H.-P."/>
        </authorList>
    </citation>
    <scope>NUCLEOTIDE SEQUENCE [LARGE SCALE GENOMIC DNA]</scope>
    <source>
        <strain evidence="2 3">DSM 45876</strain>
    </source>
</reference>
<dbReference type="Gene3D" id="2.70.70.10">
    <property type="entry name" value="Glucose Permease (Domain IIA)"/>
    <property type="match status" value="1"/>
</dbReference>